<evidence type="ECO:0000256" key="1">
    <source>
        <dbReference type="ARBA" id="ARBA00023054"/>
    </source>
</evidence>
<organism evidence="5 6">
    <name type="scientific">Papaver somniferum</name>
    <name type="common">Opium poppy</name>
    <dbReference type="NCBI Taxonomy" id="3469"/>
    <lineage>
        <taxon>Eukaryota</taxon>
        <taxon>Viridiplantae</taxon>
        <taxon>Streptophyta</taxon>
        <taxon>Embryophyta</taxon>
        <taxon>Tracheophyta</taxon>
        <taxon>Spermatophyta</taxon>
        <taxon>Magnoliopsida</taxon>
        <taxon>Ranunculales</taxon>
        <taxon>Papaveraceae</taxon>
        <taxon>Papaveroideae</taxon>
        <taxon>Papaver</taxon>
    </lineage>
</organism>
<keyword evidence="3" id="KW-0472">Membrane</keyword>
<gene>
    <name evidence="5" type="ORF">C5167_003000</name>
</gene>
<sequence>MGRSKNHRPTEIGLNEIIYSKAILRERSRFLLVNVQFKTELPQSQKVVWRIENFSKLKNQQQLYSDTFSFNGRKWGMVINPKDNPRSQTHLTVYLRPVDRTKSVFADYTLSIIDQKDDSRTVKREVVGHEIKGFCCGSFVHLSELHSPANGYLLNDTCIVELKISKQKSIVEDYLYYLDNLSPVDSMFFLALSCFLVSYLTCVSLVSIGSYKLPFYIDMILVASLTGTLVSGTLKFLLPKDYVTRDSSKGVGEKKISVPLPAKGIELVSNTDQVKVSKAALKKNMKQKAKIIKLSKRKPKGRSKSRFQRQSLRVTE</sequence>
<dbReference type="PROSITE" id="PS50144">
    <property type="entry name" value="MATH"/>
    <property type="match status" value="1"/>
</dbReference>
<dbReference type="InterPro" id="IPR002083">
    <property type="entry name" value="MATH/TRAF_dom"/>
</dbReference>
<proteinExistence type="predicted"/>
<dbReference type="EMBL" id="CM010723">
    <property type="protein sequence ID" value="RZC77828.1"/>
    <property type="molecule type" value="Genomic_DNA"/>
</dbReference>
<feature type="compositionally biased region" description="Basic residues" evidence="2">
    <location>
        <begin position="292"/>
        <end position="307"/>
    </location>
</feature>
<protein>
    <recommendedName>
        <fullName evidence="4">MATH domain-containing protein</fullName>
    </recommendedName>
</protein>
<dbReference type="CDD" id="cd00121">
    <property type="entry name" value="MATH"/>
    <property type="match status" value="1"/>
</dbReference>
<evidence type="ECO:0000256" key="2">
    <source>
        <dbReference type="SAM" id="MobiDB-lite"/>
    </source>
</evidence>
<evidence type="ECO:0000259" key="4">
    <source>
        <dbReference type="PROSITE" id="PS50144"/>
    </source>
</evidence>
<evidence type="ECO:0000313" key="5">
    <source>
        <dbReference type="EMBL" id="RZC77828.1"/>
    </source>
</evidence>
<evidence type="ECO:0000256" key="3">
    <source>
        <dbReference type="SAM" id="Phobius"/>
    </source>
</evidence>
<dbReference type="SMART" id="SM00061">
    <property type="entry name" value="MATH"/>
    <property type="match status" value="1"/>
</dbReference>
<feature type="transmembrane region" description="Helical" evidence="3">
    <location>
        <begin position="215"/>
        <end position="238"/>
    </location>
</feature>
<dbReference type="Gene3D" id="2.60.210.10">
    <property type="entry name" value="Apoptosis, Tumor Necrosis Factor Receptor Associated Protein 2, Chain A"/>
    <property type="match status" value="1"/>
</dbReference>
<feature type="region of interest" description="Disordered" evidence="2">
    <location>
        <begin position="292"/>
        <end position="316"/>
    </location>
</feature>
<dbReference type="PANTHER" id="PTHR46236:SF35">
    <property type="entry name" value="MATH DOMAIN-CONTAINING PROTEIN"/>
    <property type="match status" value="1"/>
</dbReference>
<dbReference type="Proteomes" id="UP000316621">
    <property type="component" value="Chromosome 9"/>
</dbReference>
<name>A0A4Y7L068_PAPSO</name>
<feature type="transmembrane region" description="Helical" evidence="3">
    <location>
        <begin position="187"/>
        <end position="209"/>
    </location>
</feature>
<dbReference type="PANTHER" id="PTHR46236">
    <property type="entry name" value="TRAF-LIKE SUPERFAMILY PROTEIN"/>
    <property type="match status" value="1"/>
</dbReference>
<dbReference type="SUPFAM" id="SSF49599">
    <property type="entry name" value="TRAF domain-like"/>
    <property type="match status" value="1"/>
</dbReference>
<keyword evidence="1" id="KW-0175">Coiled coil</keyword>
<dbReference type="Pfam" id="PF22486">
    <property type="entry name" value="MATH_2"/>
    <property type="match status" value="1"/>
</dbReference>
<accession>A0A4Y7L068</accession>
<dbReference type="InterPro" id="IPR008974">
    <property type="entry name" value="TRAF-like"/>
</dbReference>
<keyword evidence="3" id="KW-1133">Transmembrane helix</keyword>
<feature type="domain" description="MATH" evidence="4">
    <location>
        <begin position="44"/>
        <end position="164"/>
    </location>
</feature>
<reference evidence="5 6" key="1">
    <citation type="journal article" date="2018" name="Science">
        <title>The opium poppy genome and morphinan production.</title>
        <authorList>
            <person name="Guo L."/>
            <person name="Winzer T."/>
            <person name="Yang X."/>
            <person name="Li Y."/>
            <person name="Ning Z."/>
            <person name="He Z."/>
            <person name="Teodor R."/>
            <person name="Lu Y."/>
            <person name="Bowser T.A."/>
            <person name="Graham I.A."/>
            <person name="Ye K."/>
        </authorList>
    </citation>
    <scope>NUCLEOTIDE SEQUENCE [LARGE SCALE GENOMIC DNA]</scope>
    <source>
        <strain evidence="6">cv. HN1</strain>
        <tissue evidence="5">Leaves</tissue>
    </source>
</reference>
<evidence type="ECO:0000313" key="6">
    <source>
        <dbReference type="Proteomes" id="UP000316621"/>
    </source>
</evidence>
<dbReference type="Gramene" id="RZC77828">
    <property type="protein sequence ID" value="RZC77828"/>
    <property type="gene ID" value="C5167_003000"/>
</dbReference>
<dbReference type="InterPro" id="IPR050804">
    <property type="entry name" value="MCC"/>
</dbReference>
<dbReference type="AlphaFoldDB" id="A0A4Y7L068"/>
<keyword evidence="6" id="KW-1185">Reference proteome</keyword>
<keyword evidence="3" id="KW-0812">Transmembrane</keyword>
<dbReference type="STRING" id="3469.A0A4Y7L068"/>